<dbReference type="Proteomes" id="UP000446786">
    <property type="component" value="Unassembled WGS sequence"/>
</dbReference>
<accession>A0A845AP77</accession>
<name>A0A845AP77_9SPHN</name>
<dbReference type="EMBL" id="WTYE01000001">
    <property type="protein sequence ID" value="MXP32090.1"/>
    <property type="molecule type" value="Genomic_DNA"/>
</dbReference>
<dbReference type="PROSITE" id="PS00383">
    <property type="entry name" value="TYR_PHOSPHATASE_1"/>
    <property type="match status" value="1"/>
</dbReference>
<dbReference type="Pfam" id="PF13350">
    <property type="entry name" value="Y_phosphatase3"/>
    <property type="match status" value="1"/>
</dbReference>
<dbReference type="RefSeq" id="WP_160779466.1">
    <property type="nucleotide sequence ID" value="NZ_BAAAZF010000001.1"/>
</dbReference>
<protein>
    <submittedName>
        <fullName evidence="2">Protein-tyrosine-phosphatase</fullName>
    </submittedName>
</protein>
<organism evidence="2 3">
    <name type="scientific">Parerythrobacter jejuensis</name>
    <dbReference type="NCBI Taxonomy" id="795812"/>
    <lineage>
        <taxon>Bacteria</taxon>
        <taxon>Pseudomonadati</taxon>
        <taxon>Pseudomonadota</taxon>
        <taxon>Alphaproteobacteria</taxon>
        <taxon>Sphingomonadales</taxon>
        <taxon>Erythrobacteraceae</taxon>
        <taxon>Parerythrobacter</taxon>
    </lineage>
</organism>
<evidence type="ECO:0000313" key="3">
    <source>
        <dbReference type="Proteomes" id="UP000446786"/>
    </source>
</evidence>
<dbReference type="Gene3D" id="3.90.190.10">
    <property type="entry name" value="Protein tyrosine phosphatase superfamily"/>
    <property type="match status" value="1"/>
</dbReference>
<reference evidence="2 3" key="1">
    <citation type="submission" date="2019-12" db="EMBL/GenBank/DDBJ databases">
        <title>Genomic-based taxomic classification of the family Erythrobacteraceae.</title>
        <authorList>
            <person name="Xu L."/>
        </authorList>
    </citation>
    <scope>NUCLEOTIDE SEQUENCE [LARGE SCALE GENOMIC DNA]</scope>
    <source>
        <strain evidence="2 3">JCM 16677</strain>
    </source>
</reference>
<comment type="caution">
    <text evidence="2">The sequence shown here is derived from an EMBL/GenBank/DDBJ whole genome shotgun (WGS) entry which is preliminary data.</text>
</comment>
<dbReference type="InterPro" id="IPR029021">
    <property type="entry name" value="Prot-tyrosine_phosphatase-like"/>
</dbReference>
<proteinExistence type="predicted"/>
<dbReference type="InterPro" id="IPR000387">
    <property type="entry name" value="Tyr_Pase_dom"/>
</dbReference>
<keyword evidence="3" id="KW-1185">Reference proteome</keyword>
<dbReference type="OrthoDB" id="1188001at2"/>
<dbReference type="GO" id="GO:0004721">
    <property type="term" value="F:phosphoprotein phosphatase activity"/>
    <property type="evidence" value="ECO:0007669"/>
    <property type="project" value="InterPro"/>
</dbReference>
<dbReference type="InterPro" id="IPR016130">
    <property type="entry name" value="Tyr_Pase_AS"/>
</dbReference>
<dbReference type="PROSITE" id="PS50056">
    <property type="entry name" value="TYR_PHOSPHATASE_2"/>
    <property type="match status" value="1"/>
</dbReference>
<evidence type="ECO:0000259" key="1">
    <source>
        <dbReference type="PROSITE" id="PS50056"/>
    </source>
</evidence>
<sequence length="259" mass="28103">MANERVLPLEQVHNFRDYGGYATRDGGTVRRNLLFRSGHHAEATTDDLSAIDALALAHVVDLRGNGERESHPVRLPGGFAGELLHFDGETAGLGAHLGALDGAMTAEDAHSAMEKLYSTLPKRENLIWILKRYFTALAKGEGASLVHCHAGKDRTGMAVDLLHHALGVHPDDAMEDFLLTNKAGDQDARIAQSAPTIRARYGAVDDETVRVVMGVDARYLHAARKALVDAHGSVDAFLHDVLGVDEEGRKALRLHLVEM</sequence>
<dbReference type="SUPFAM" id="SSF52799">
    <property type="entry name" value="(Phosphotyrosine protein) phosphatases II"/>
    <property type="match status" value="1"/>
</dbReference>
<evidence type="ECO:0000313" key="2">
    <source>
        <dbReference type="EMBL" id="MXP32090.1"/>
    </source>
</evidence>
<dbReference type="AlphaFoldDB" id="A0A845AP77"/>
<gene>
    <name evidence="2" type="ORF">GRI94_09685</name>
</gene>
<dbReference type="InterPro" id="IPR026893">
    <property type="entry name" value="Tyr/Ser_Pase_IphP-type"/>
</dbReference>
<feature type="domain" description="Tyrosine specific protein phosphatases" evidence="1">
    <location>
        <begin position="124"/>
        <end position="159"/>
    </location>
</feature>